<dbReference type="SUPFAM" id="SSF56935">
    <property type="entry name" value="Porins"/>
    <property type="match status" value="1"/>
</dbReference>
<dbReference type="EMBL" id="JBCLPP010000003">
    <property type="protein sequence ID" value="MEY8244338.1"/>
    <property type="molecule type" value="Genomic_DNA"/>
</dbReference>
<organism evidence="1 2">
    <name type="scientific">Heminiphilus faecis</name>
    <dbReference type="NCBI Taxonomy" id="2601703"/>
    <lineage>
        <taxon>Bacteria</taxon>
        <taxon>Pseudomonadati</taxon>
        <taxon>Bacteroidota</taxon>
        <taxon>Bacteroidia</taxon>
        <taxon>Bacteroidales</taxon>
        <taxon>Muribaculaceae</taxon>
        <taxon>Heminiphilus</taxon>
    </lineage>
</organism>
<name>A0ABV4CSH7_9BACT</name>
<sequence length="665" mass="75816">MLDSTYIKHELNEVVITASDNRLIGNKTFFYPSKELKDVTNNGVQLLAGLQIPDLIINPATGSVEKLGGGDLSIRINGRPASQIDIISLSPKDITKVEYISEPGVRYGEVKGVIDITVKRREIGYGISLNLLQSVNRGWGNYTGALKYTSGRSEWMLDFQSNPMWRMSAFRKNTEHFLLSDGAEIIRLENGMKAPNRMASHRVSLQHSYAIGSKLLLNTQLRVFRKNDRYISEGRITTMTGGYEARNDFEREELPIKSTQIDLDVYLHWKINKANKLYFNMIPTVINGSNNRSYLTSEVELFTTISNRGYRLFGEGVWECRIGNGTLSSGIRSLGEWNDASYNKSLSVNEKSVVSALFVEWKQTLDKIQYSIGIGGTAYCVKEPLKHNYFNANPRTYIRYTPATWGGISFIGNVNTVSPTVNQLNPVLQQVDRFQWSRGNPSVSVFQQYETKLEFDGRYKEMSLKFTVGNTYSHKPIMGAKTYIEHQIVRTYYNFGYNNNFTVKAQFGLPIFIKQLTLSLEGGWHRTVSKGFNYRHNYSQPFVNSQLMYVKGPWWIMVKYNTTYNVLWGEDIYSANNNMLNIGVGYTCRNATFMAGAFNPIGNINMKSRDLNAIAGFDREYYVSSTRQLFWVGVTLNLYKGKKRSTSQRKLHNSQSYESISNVKK</sequence>
<comment type="caution">
    <text evidence="1">The sequence shown here is derived from an EMBL/GenBank/DDBJ whole genome shotgun (WGS) entry which is preliminary data.</text>
</comment>
<dbReference type="RefSeq" id="WP_369863140.1">
    <property type="nucleotide sequence ID" value="NZ_JBCLPP010000003.1"/>
</dbReference>
<evidence type="ECO:0000313" key="1">
    <source>
        <dbReference type="EMBL" id="MEY8244338.1"/>
    </source>
</evidence>
<proteinExistence type="predicted"/>
<accession>A0ABV4CSH7</accession>
<keyword evidence="2" id="KW-1185">Reference proteome</keyword>
<gene>
    <name evidence="1" type="ORF">AAK873_01745</name>
</gene>
<protein>
    <recommendedName>
        <fullName evidence="3">TonB-dependent receptor</fullName>
    </recommendedName>
</protein>
<dbReference type="Proteomes" id="UP001565200">
    <property type="component" value="Unassembled WGS sequence"/>
</dbReference>
<evidence type="ECO:0000313" key="2">
    <source>
        <dbReference type="Proteomes" id="UP001565200"/>
    </source>
</evidence>
<evidence type="ECO:0008006" key="3">
    <source>
        <dbReference type="Google" id="ProtNLM"/>
    </source>
</evidence>
<reference evidence="1 2" key="1">
    <citation type="submission" date="2024-03" db="EMBL/GenBank/DDBJ databases">
        <title>Mouse gut bacterial collection (mGBC) of GemPharmatech.</title>
        <authorList>
            <person name="He Y."/>
            <person name="Dong L."/>
            <person name="Wu D."/>
            <person name="Gao X."/>
            <person name="Lin Z."/>
        </authorList>
    </citation>
    <scope>NUCLEOTIDE SEQUENCE [LARGE SCALE GENOMIC DNA]</scope>
    <source>
        <strain evidence="1 2">54-13</strain>
    </source>
</reference>